<evidence type="ECO:0000313" key="2">
    <source>
        <dbReference type="EMBL" id="GFY93185.1"/>
    </source>
</evidence>
<evidence type="ECO:0000256" key="1">
    <source>
        <dbReference type="SAM" id="MobiDB-lite"/>
    </source>
</evidence>
<feature type="compositionally biased region" description="Basic residues" evidence="1">
    <location>
        <begin position="210"/>
        <end position="219"/>
    </location>
</feature>
<reference evidence="2 3" key="1">
    <citation type="submission" date="2019-07" db="EMBL/GenBank/DDBJ databases">
        <title>De Novo Assembly of kiwifruit Actinidia rufa.</title>
        <authorList>
            <person name="Sugita-Konishi S."/>
            <person name="Sato K."/>
            <person name="Mori E."/>
            <person name="Abe Y."/>
            <person name="Kisaki G."/>
            <person name="Hamano K."/>
            <person name="Suezawa K."/>
            <person name="Otani M."/>
            <person name="Fukuda T."/>
            <person name="Manabe T."/>
            <person name="Gomi K."/>
            <person name="Tabuchi M."/>
            <person name="Akimitsu K."/>
            <person name="Kataoka I."/>
        </authorList>
    </citation>
    <scope>NUCLEOTIDE SEQUENCE [LARGE SCALE GENOMIC DNA]</scope>
    <source>
        <strain evidence="3">cv. Fuchu</strain>
    </source>
</reference>
<proteinExistence type="predicted"/>
<dbReference type="AlphaFoldDB" id="A0A7J0F3B5"/>
<accession>A0A7J0F3B5</accession>
<feature type="compositionally biased region" description="Basic and acidic residues" evidence="1">
    <location>
        <begin position="71"/>
        <end position="81"/>
    </location>
</feature>
<feature type="region of interest" description="Disordered" evidence="1">
    <location>
        <begin position="24"/>
        <end position="81"/>
    </location>
</feature>
<dbReference type="EMBL" id="BJWL01000008">
    <property type="protein sequence ID" value="GFY93185.1"/>
    <property type="molecule type" value="Genomic_DNA"/>
</dbReference>
<sequence>MLLCVVVEIWASNQQSILLGLLGTGPRMLKGRPAQTSRNKGPERGRSKPLRRGDQTKAMTADGVMSRVHGSRRDPRNDEYGKISRRYRRHNWKGCHLERRGGGSTLTLGDPTSTLRVALASSMEMTWRGSVDSFYLGQEGSEIEFGVLNAEMGLRRMDVWRCRHLSEGSETKTVVVEIWASNQQSILLGLLGTGPRMLKGRPAQTSRNKGPGRGRSKPLRRGDQTKAMTADGVMSRVHGSRRDPRNDEYGKISRRYRRHNWKDCHLERFWWRWSLEMEILSTLPRSRARRRQYFDSGRSDEYSEGGSGELNGDDLARFRGLVLPRSRGFEDRVWRSKCGDGTS</sequence>
<evidence type="ECO:0000313" key="3">
    <source>
        <dbReference type="Proteomes" id="UP000585474"/>
    </source>
</evidence>
<gene>
    <name evidence="2" type="ORF">Acr_08g0015810</name>
</gene>
<keyword evidence="3" id="KW-1185">Reference proteome</keyword>
<feature type="region of interest" description="Disordered" evidence="1">
    <location>
        <begin position="197"/>
        <end position="248"/>
    </location>
</feature>
<organism evidence="2 3">
    <name type="scientific">Actinidia rufa</name>
    <dbReference type="NCBI Taxonomy" id="165716"/>
    <lineage>
        <taxon>Eukaryota</taxon>
        <taxon>Viridiplantae</taxon>
        <taxon>Streptophyta</taxon>
        <taxon>Embryophyta</taxon>
        <taxon>Tracheophyta</taxon>
        <taxon>Spermatophyta</taxon>
        <taxon>Magnoliopsida</taxon>
        <taxon>eudicotyledons</taxon>
        <taxon>Gunneridae</taxon>
        <taxon>Pentapetalae</taxon>
        <taxon>asterids</taxon>
        <taxon>Ericales</taxon>
        <taxon>Actinidiaceae</taxon>
        <taxon>Actinidia</taxon>
    </lineage>
</organism>
<comment type="caution">
    <text evidence="2">The sequence shown here is derived from an EMBL/GenBank/DDBJ whole genome shotgun (WGS) entry which is preliminary data.</text>
</comment>
<feature type="compositionally biased region" description="Basic and acidic residues" evidence="1">
    <location>
        <begin position="40"/>
        <end position="55"/>
    </location>
</feature>
<dbReference type="Proteomes" id="UP000585474">
    <property type="component" value="Unassembled WGS sequence"/>
</dbReference>
<name>A0A7J0F3B5_9ERIC</name>
<protein>
    <submittedName>
        <fullName evidence="2">Zinc finger WD40 repeat protein 1</fullName>
    </submittedName>
</protein>